<proteinExistence type="predicted"/>
<dbReference type="Proteomes" id="UP000256869">
    <property type="component" value="Unassembled WGS sequence"/>
</dbReference>
<dbReference type="RefSeq" id="WP_245987415.1">
    <property type="nucleotide sequence ID" value="NZ_QRDY01000002.1"/>
</dbReference>
<accession>A0A3D9ITM9</accession>
<evidence type="ECO:0008006" key="3">
    <source>
        <dbReference type="Google" id="ProtNLM"/>
    </source>
</evidence>
<evidence type="ECO:0000313" key="1">
    <source>
        <dbReference type="EMBL" id="RED65102.1"/>
    </source>
</evidence>
<dbReference type="SUPFAM" id="SSF48239">
    <property type="entry name" value="Terpenoid cyclases/Protein prenyltransferases"/>
    <property type="match status" value="1"/>
</dbReference>
<dbReference type="InterPro" id="IPR008930">
    <property type="entry name" value="Terpenoid_cyclase/PrenylTrfase"/>
</dbReference>
<protein>
    <recommendedName>
        <fullName evidence="3">Prenyltransferase/squalene oxidase-like repeat protein</fullName>
    </recommendedName>
</protein>
<organism evidence="1 2">
    <name type="scientific">Cohnella lupini</name>
    <dbReference type="NCBI Taxonomy" id="1294267"/>
    <lineage>
        <taxon>Bacteria</taxon>
        <taxon>Bacillati</taxon>
        <taxon>Bacillota</taxon>
        <taxon>Bacilli</taxon>
        <taxon>Bacillales</taxon>
        <taxon>Paenibacillaceae</taxon>
        <taxon>Cohnella</taxon>
    </lineage>
</organism>
<name>A0A3D9ITM9_9BACL</name>
<reference evidence="1 2" key="1">
    <citation type="submission" date="2018-07" db="EMBL/GenBank/DDBJ databases">
        <title>Genomic Encyclopedia of Type Strains, Phase III (KMG-III): the genomes of soil and plant-associated and newly described type strains.</title>
        <authorList>
            <person name="Whitman W."/>
        </authorList>
    </citation>
    <scope>NUCLEOTIDE SEQUENCE [LARGE SCALE GENOMIC DNA]</scope>
    <source>
        <strain evidence="1 2">CECT 8236</strain>
    </source>
</reference>
<dbReference type="EMBL" id="QRDY01000002">
    <property type="protein sequence ID" value="RED65102.1"/>
    <property type="molecule type" value="Genomic_DNA"/>
</dbReference>
<sequence>MFLAEFEEGSTDDALGELTKFQNGDGGFGNALEPDARCEASSALATTTAMQILLRIGVREHAMIDHAMRYFLDSYDDDKKGWDIVPKEIDRAPRAIWWEYGAFKDLWGNPNAEIVGYLNLFPSADGAKLASRLNAYAVEYLRGRCERNEVHEMACYLRYAETLPSDALSVIDDKLEQFVDNCITRNPDERQGYGGYPLLIVDSPKSRYYKKYEDVIPGDLDELIASQGEDGTWSPNWTWGRYEETWEVAKKDWQGIITLNALRTLRSFGRI</sequence>
<evidence type="ECO:0000313" key="2">
    <source>
        <dbReference type="Proteomes" id="UP000256869"/>
    </source>
</evidence>
<gene>
    <name evidence="1" type="ORF">DFP95_102524</name>
</gene>
<keyword evidence="2" id="KW-1185">Reference proteome</keyword>
<dbReference type="AlphaFoldDB" id="A0A3D9ITM9"/>
<comment type="caution">
    <text evidence="1">The sequence shown here is derived from an EMBL/GenBank/DDBJ whole genome shotgun (WGS) entry which is preliminary data.</text>
</comment>
<dbReference type="Gene3D" id="1.50.10.20">
    <property type="match status" value="1"/>
</dbReference>